<proteinExistence type="predicted"/>
<accession>A0A4Y9SY60</accession>
<reference evidence="2 3" key="1">
    <citation type="submission" date="2019-03" db="EMBL/GenBank/DDBJ databases">
        <title>Draft genome of Massilia hortus sp. nov., a novel bacterial species of the Oxalobacteraceae family.</title>
        <authorList>
            <person name="Peta V."/>
            <person name="Raths R."/>
            <person name="Bucking H."/>
        </authorList>
    </citation>
    <scope>NUCLEOTIDE SEQUENCE [LARGE SCALE GENOMIC DNA]</scope>
    <source>
        <strain evidence="2 3">ONC3</strain>
    </source>
</reference>
<dbReference type="SMART" id="SM00245">
    <property type="entry name" value="TSPc"/>
    <property type="match status" value="1"/>
</dbReference>
<sequence>MKKKWLAALLVAPVLAATLALVFTYTRSHGRAGSNTIDIAERRQVIATLNDQISRHYVFADKAQQIASLLREREKDYDRIGDAQTLARVLNDDMASIAHDVNLKVTYSPPGQTPEWLEPLARWFKPGAVAKAELLPPDIGYLEIAEFMPPELAAREYAQALDKLKRTNAIIVDLRRNAGGSREAARLLASYFVDRPLPLNEAHYRDHIERPWTVRRLGARPHLGEMYVLTSGETKAAAEDFAYTMQAMKRASIVGEQTRGGANLADTFRLGPCFVASIPRARLVSPVTHANWEGVGVRPDIPAPSKEALRTIRRRILTDRLAHASNAFGYIELRKMLSEL</sequence>
<dbReference type="InterPro" id="IPR029045">
    <property type="entry name" value="ClpP/crotonase-like_dom_sf"/>
</dbReference>
<dbReference type="CDD" id="cd07563">
    <property type="entry name" value="Peptidase_S41_IRBP"/>
    <property type="match status" value="1"/>
</dbReference>
<dbReference type="Proteomes" id="UP000297258">
    <property type="component" value="Unassembled WGS sequence"/>
</dbReference>
<dbReference type="GO" id="GO:0008236">
    <property type="term" value="F:serine-type peptidase activity"/>
    <property type="evidence" value="ECO:0007669"/>
    <property type="project" value="InterPro"/>
</dbReference>
<evidence type="ECO:0000313" key="3">
    <source>
        <dbReference type="Proteomes" id="UP000297258"/>
    </source>
</evidence>
<protein>
    <recommendedName>
        <fullName evidence="1">Tail specific protease domain-containing protein</fullName>
    </recommendedName>
</protein>
<dbReference type="Pfam" id="PF11918">
    <property type="entry name" value="Peptidase_S41_N"/>
    <property type="match status" value="1"/>
</dbReference>
<comment type="caution">
    <text evidence="2">The sequence shown here is derived from an EMBL/GenBank/DDBJ whole genome shotgun (WGS) entry which is preliminary data.</text>
</comment>
<dbReference type="GO" id="GO:0006508">
    <property type="term" value="P:proteolysis"/>
    <property type="evidence" value="ECO:0007669"/>
    <property type="project" value="InterPro"/>
</dbReference>
<feature type="domain" description="Tail specific protease" evidence="1">
    <location>
        <begin position="113"/>
        <end position="304"/>
    </location>
</feature>
<evidence type="ECO:0000313" key="2">
    <source>
        <dbReference type="EMBL" id="TFW30299.1"/>
    </source>
</evidence>
<dbReference type="AlphaFoldDB" id="A0A4Y9SY60"/>
<evidence type="ECO:0000259" key="1">
    <source>
        <dbReference type="SMART" id="SM00245"/>
    </source>
</evidence>
<name>A0A4Y9SY60_9BURK</name>
<dbReference type="EMBL" id="SPUM01000111">
    <property type="protein sequence ID" value="TFW30299.1"/>
    <property type="molecule type" value="Genomic_DNA"/>
</dbReference>
<dbReference type="Gene3D" id="3.90.226.10">
    <property type="entry name" value="2-enoyl-CoA Hydratase, Chain A, domain 1"/>
    <property type="match status" value="1"/>
</dbReference>
<organism evidence="2 3">
    <name type="scientific">Massilia horti</name>
    <dbReference type="NCBI Taxonomy" id="2562153"/>
    <lineage>
        <taxon>Bacteria</taxon>
        <taxon>Pseudomonadati</taxon>
        <taxon>Pseudomonadota</taxon>
        <taxon>Betaproteobacteria</taxon>
        <taxon>Burkholderiales</taxon>
        <taxon>Oxalobacteraceae</taxon>
        <taxon>Telluria group</taxon>
        <taxon>Massilia</taxon>
    </lineage>
</organism>
<dbReference type="PANTHER" id="PTHR11261">
    <property type="entry name" value="INTERPHOTORECEPTOR RETINOID-BINDING PROTEIN"/>
    <property type="match status" value="1"/>
</dbReference>
<dbReference type="Pfam" id="PF03572">
    <property type="entry name" value="Peptidase_S41"/>
    <property type="match status" value="1"/>
</dbReference>
<dbReference type="OrthoDB" id="9758793at2"/>
<gene>
    <name evidence="2" type="ORF">E4O92_17175</name>
</gene>
<dbReference type="InterPro" id="IPR005151">
    <property type="entry name" value="Tail-specific_protease"/>
</dbReference>
<dbReference type="Gene3D" id="3.30.750.44">
    <property type="match status" value="1"/>
</dbReference>
<dbReference type="SUPFAM" id="SSF52096">
    <property type="entry name" value="ClpP/crotonase"/>
    <property type="match status" value="1"/>
</dbReference>
<keyword evidence="3" id="KW-1185">Reference proteome</keyword>
<dbReference type="PANTHER" id="PTHR11261:SF3">
    <property type="entry name" value="RETINOL-BINDING PROTEIN 3"/>
    <property type="match status" value="1"/>
</dbReference>
<dbReference type="RefSeq" id="WP_135190882.1">
    <property type="nucleotide sequence ID" value="NZ_SPUM01000111.1"/>
</dbReference>